<dbReference type="EMBL" id="LATX01002339">
    <property type="protein sequence ID" value="KTB31282.1"/>
    <property type="molecule type" value="Genomic_DNA"/>
</dbReference>
<dbReference type="Pfam" id="PF00797">
    <property type="entry name" value="Acetyltransf_2"/>
    <property type="match status" value="1"/>
</dbReference>
<dbReference type="SUPFAM" id="SSF54001">
    <property type="entry name" value="Cysteine proteinases"/>
    <property type="match status" value="1"/>
</dbReference>
<accession>A0A0W0F537</accession>
<proteinExistence type="inferred from homology"/>
<organism evidence="2 3">
    <name type="scientific">Moniliophthora roreri</name>
    <name type="common">Frosty pod rot fungus</name>
    <name type="synonym">Monilia roreri</name>
    <dbReference type="NCBI Taxonomy" id="221103"/>
    <lineage>
        <taxon>Eukaryota</taxon>
        <taxon>Fungi</taxon>
        <taxon>Dikarya</taxon>
        <taxon>Basidiomycota</taxon>
        <taxon>Agaricomycotina</taxon>
        <taxon>Agaricomycetes</taxon>
        <taxon>Agaricomycetidae</taxon>
        <taxon>Agaricales</taxon>
        <taxon>Marasmiineae</taxon>
        <taxon>Marasmiaceae</taxon>
        <taxon>Moniliophthora</taxon>
    </lineage>
</organism>
<sequence>MATLTDGRYIKKMPSPYSKSQVLEWLTLIGYNITPSVKSDIENDTFRADLDNLKILMRLHIVGIPFENTEMHYSPEHYMVVEPQGLFQRLVKEKNGSYCFGKTGLLLHMLRGLGYRVYPACARVNENQNDPTAPPIFTPTTHLVLFVQPIPGSNVTYLVDVGFGGTVPVRPILLEEGNVVEGATPTEKHRLSKGFIPGSSSENPTEWVWQVDCLHLKEGQSEQKWKLLYVFDETERFQVDINCGNHYVATFGQNSTVFADNVLAIKHFWLDEAPIEERQIGTVILFRGRVRRNIGAHAENIKDLKTDEERIEALREYFGVTVEKEWISNIKGRSAALA</sequence>
<dbReference type="AlphaFoldDB" id="A0A0W0F537"/>
<name>A0A0W0F537_MONRR</name>
<dbReference type="Proteomes" id="UP000054988">
    <property type="component" value="Unassembled WGS sequence"/>
</dbReference>
<dbReference type="PANTHER" id="PTHR11786:SF0">
    <property type="entry name" value="ARYLAMINE N-ACETYLTRANSFERASE 4-RELATED"/>
    <property type="match status" value="1"/>
</dbReference>
<dbReference type="InterPro" id="IPR038765">
    <property type="entry name" value="Papain-like_cys_pep_sf"/>
</dbReference>
<dbReference type="GO" id="GO:0016407">
    <property type="term" value="F:acetyltransferase activity"/>
    <property type="evidence" value="ECO:0007669"/>
    <property type="project" value="InterPro"/>
</dbReference>
<gene>
    <name evidence="2" type="ORF">WG66_16124</name>
</gene>
<comment type="caution">
    <text evidence="2">The sequence shown here is derived from an EMBL/GenBank/DDBJ whole genome shotgun (WGS) entry which is preliminary data.</text>
</comment>
<protein>
    <submittedName>
        <fullName evidence="2">Uncharacterized protein</fullName>
    </submittedName>
</protein>
<evidence type="ECO:0000313" key="3">
    <source>
        <dbReference type="Proteomes" id="UP000054988"/>
    </source>
</evidence>
<reference evidence="2 3" key="1">
    <citation type="submission" date="2015-12" db="EMBL/GenBank/DDBJ databases">
        <title>Draft genome sequence of Moniliophthora roreri, the causal agent of frosty pod rot of cacao.</title>
        <authorList>
            <person name="Aime M.C."/>
            <person name="Diaz-Valderrama J.R."/>
            <person name="Kijpornyongpan T."/>
            <person name="Phillips-Mora W."/>
        </authorList>
    </citation>
    <scope>NUCLEOTIDE SEQUENCE [LARGE SCALE GENOMIC DNA]</scope>
    <source>
        <strain evidence="2 3">MCA 2952</strain>
    </source>
</reference>
<comment type="similarity">
    <text evidence="1">Belongs to the arylamine N-acetyltransferase family.</text>
</comment>
<dbReference type="PANTHER" id="PTHR11786">
    <property type="entry name" value="N-HYDROXYARYLAMINE O-ACETYLTRANSFERASE"/>
    <property type="match status" value="1"/>
</dbReference>
<dbReference type="eggNOG" id="ENOG502RD0D">
    <property type="taxonomic scope" value="Eukaryota"/>
</dbReference>
<evidence type="ECO:0000313" key="2">
    <source>
        <dbReference type="EMBL" id="KTB31282.1"/>
    </source>
</evidence>
<dbReference type="Gene3D" id="3.30.2140.20">
    <property type="match status" value="1"/>
</dbReference>
<evidence type="ECO:0000256" key="1">
    <source>
        <dbReference type="ARBA" id="ARBA00006547"/>
    </source>
</evidence>
<dbReference type="InterPro" id="IPR053710">
    <property type="entry name" value="Arylamine_NAT_domain_sf"/>
</dbReference>
<dbReference type="InterPro" id="IPR001447">
    <property type="entry name" value="Arylamine_N-AcTrfase"/>
</dbReference>